<evidence type="ECO:0000313" key="9">
    <source>
        <dbReference type="Proteomes" id="UP000009183"/>
    </source>
</evidence>
<dbReference type="Gene3D" id="3.30.200.20">
    <property type="entry name" value="Phosphorylase Kinase, domain 1"/>
    <property type="match status" value="1"/>
</dbReference>
<dbReference type="GO" id="GO:0005886">
    <property type="term" value="C:plasma membrane"/>
    <property type="evidence" value="ECO:0000318"/>
    <property type="project" value="GO_Central"/>
</dbReference>
<comment type="similarity">
    <text evidence="3">In the C-terminal section; belongs to the protein kinase superfamily. Ser/Thr protein kinase family.</text>
</comment>
<dbReference type="InterPro" id="IPR001245">
    <property type="entry name" value="Ser-Thr/Tyr_kinase_cat_dom"/>
</dbReference>
<sequence>MGACNTRMESHKLLSFHLFMISIFFFLIFFPSATSLSFNFSSFGSNDHNISFDEAGDAVYSSDGCIQLTRNENDKQSNDSWGRAMYSERLYLWDQTSRNLTDFTTNFSFVINSQDHNQYADGLTFFLNGTQLHTDTLGETLGLANEKNETNKSAVTFIAVEFDTFTNAAKRDPEGEHIGIDINSMISVKTVNWSSNITGGKLNHVSISYTSSSHNLSVVLITEVTDSTNTTQSLSYKVDLREYLPEYVTMGFSGSTGSYFQINKICSWNFSSTLEPPSSVEPGEGKKTELVVGLSVCAFVVVGGFGLAWFYLWRKRNTERDQEDGGDSDLDMDEDFEKGTGPRKFSFNELALATSNFSEGEKLGEGGFGGVYRGFLRELNSYVAVKRVTRNSQQGMKEYASEVKIFCRLRHRNLVQLMGWALLFRCMIVRLYWHFSNFPWLCKVFLQTFLHFASQFCNLMAISKLGGDFAAISKFGDHFTGNGQFRSPFLKLGAFSQQEVDFVEEGNSRSPFRNLKVISQVYRSFKNEENCAAKWHSCAKSGFAAAKYPSKWCLGCEILAQLCVLVFK</sequence>
<dbReference type="Pfam" id="PF00139">
    <property type="entry name" value="Lectin_legB"/>
    <property type="match status" value="1"/>
</dbReference>
<dbReference type="InterPro" id="IPR000719">
    <property type="entry name" value="Prot_kinase_dom"/>
</dbReference>
<keyword evidence="6" id="KW-0812">Transmembrane</keyword>
<evidence type="ECO:0000256" key="1">
    <source>
        <dbReference type="ARBA" id="ARBA00007606"/>
    </source>
</evidence>
<accession>F6HW40</accession>
<dbReference type="InterPro" id="IPR011009">
    <property type="entry name" value="Kinase-like_dom_sf"/>
</dbReference>
<dbReference type="PaxDb" id="29760-VIT_03s0097g00080.t01"/>
<dbReference type="InterPro" id="IPR020635">
    <property type="entry name" value="Tyr_kinase_cat_dom"/>
</dbReference>
<feature type="transmembrane region" description="Helical" evidence="6">
    <location>
        <begin position="414"/>
        <end position="433"/>
    </location>
</feature>
<dbReference type="InterPro" id="IPR013320">
    <property type="entry name" value="ConA-like_dom_sf"/>
</dbReference>
<dbReference type="PANTHER" id="PTHR32401">
    <property type="entry name" value="CONCANAVALIN A-LIKE LECTIN FAMILY PROTEIN"/>
    <property type="match status" value="1"/>
</dbReference>
<evidence type="ECO:0000259" key="7">
    <source>
        <dbReference type="PROSITE" id="PS50011"/>
    </source>
</evidence>
<dbReference type="InterPro" id="IPR019825">
    <property type="entry name" value="Lectin_legB_Mn/Ca_BS"/>
</dbReference>
<dbReference type="SUPFAM" id="SSF49899">
    <property type="entry name" value="Concanavalin A-like lectins/glucanases"/>
    <property type="match status" value="1"/>
</dbReference>
<dbReference type="CDD" id="cd06899">
    <property type="entry name" value="lectin_legume_LecRK_Arcelin_ConA"/>
    <property type="match status" value="1"/>
</dbReference>
<keyword evidence="6" id="KW-1133">Transmembrane helix</keyword>
<gene>
    <name evidence="8" type="ordered locus">VIT_03s0097g00080</name>
</gene>
<keyword evidence="4" id="KW-0430">Lectin</keyword>
<dbReference type="PROSITE" id="PS00107">
    <property type="entry name" value="PROTEIN_KINASE_ATP"/>
    <property type="match status" value="1"/>
</dbReference>
<dbReference type="Gene3D" id="2.60.120.200">
    <property type="match status" value="1"/>
</dbReference>
<evidence type="ECO:0000313" key="8">
    <source>
        <dbReference type="EMBL" id="CCB58904.1"/>
    </source>
</evidence>
<dbReference type="GO" id="GO:0030246">
    <property type="term" value="F:carbohydrate binding"/>
    <property type="evidence" value="ECO:0007669"/>
    <property type="project" value="UniProtKB-KW"/>
</dbReference>
<evidence type="ECO:0000256" key="3">
    <source>
        <dbReference type="ARBA" id="ARBA00010217"/>
    </source>
</evidence>
<dbReference type="SMART" id="SM00219">
    <property type="entry name" value="TyrKc"/>
    <property type="match status" value="1"/>
</dbReference>
<proteinExistence type="inferred from homology"/>
<reference evidence="9" key="1">
    <citation type="journal article" date="2007" name="Nature">
        <title>The grapevine genome sequence suggests ancestral hexaploidization in major angiosperm phyla.</title>
        <authorList>
            <consortium name="The French-Italian Public Consortium for Grapevine Genome Characterization."/>
            <person name="Jaillon O."/>
            <person name="Aury J.-M."/>
            <person name="Noel B."/>
            <person name="Policriti A."/>
            <person name="Clepet C."/>
            <person name="Casagrande A."/>
            <person name="Choisne N."/>
            <person name="Aubourg S."/>
            <person name="Vitulo N."/>
            <person name="Jubin C."/>
            <person name="Vezzi A."/>
            <person name="Legeai F."/>
            <person name="Hugueney P."/>
            <person name="Dasilva C."/>
            <person name="Horner D."/>
            <person name="Mica E."/>
            <person name="Jublot D."/>
            <person name="Poulain J."/>
            <person name="Bruyere C."/>
            <person name="Billault A."/>
            <person name="Segurens B."/>
            <person name="Gouyvenoux M."/>
            <person name="Ugarte E."/>
            <person name="Cattonaro F."/>
            <person name="Anthouard V."/>
            <person name="Vico V."/>
            <person name="Del Fabbro C."/>
            <person name="Alaux M."/>
            <person name="Di Gaspero G."/>
            <person name="Dumas V."/>
            <person name="Felice N."/>
            <person name="Paillard S."/>
            <person name="Juman I."/>
            <person name="Moroldo M."/>
            <person name="Scalabrin S."/>
            <person name="Canaguier A."/>
            <person name="Le Clainche I."/>
            <person name="Malacrida G."/>
            <person name="Durand E."/>
            <person name="Pesole G."/>
            <person name="Laucou V."/>
            <person name="Chatelet P."/>
            <person name="Merdinoglu D."/>
            <person name="Delledonne M."/>
            <person name="Pezzotti M."/>
            <person name="Lecharny A."/>
            <person name="Scarpelli C."/>
            <person name="Artiguenave F."/>
            <person name="Pe M.E."/>
            <person name="Valle G."/>
            <person name="Morgante M."/>
            <person name="Caboche M."/>
            <person name="Adam-Blondon A.-F."/>
            <person name="Weissenbach J."/>
            <person name="Quetier F."/>
            <person name="Wincker P."/>
        </authorList>
    </citation>
    <scope>NUCLEOTIDE SEQUENCE [LARGE SCALE GENOMIC DNA]</scope>
    <source>
        <strain evidence="9">cv. Pinot noir / PN40024</strain>
    </source>
</reference>
<feature type="binding site" evidence="5">
    <location>
        <position position="386"/>
    </location>
    <ligand>
        <name>ATP</name>
        <dbReference type="ChEBI" id="CHEBI:30616"/>
    </ligand>
</feature>
<dbReference type="InterPro" id="IPR017441">
    <property type="entry name" value="Protein_kinase_ATP_BS"/>
</dbReference>
<keyword evidence="5" id="KW-0067">ATP-binding</keyword>
<protein>
    <recommendedName>
        <fullName evidence="7">Protein kinase domain-containing protein</fullName>
    </recommendedName>
</protein>
<dbReference type="EMBL" id="FN596261">
    <property type="protein sequence ID" value="CCB58904.1"/>
    <property type="molecule type" value="Genomic_DNA"/>
</dbReference>
<evidence type="ECO:0000256" key="4">
    <source>
        <dbReference type="ARBA" id="ARBA00022734"/>
    </source>
</evidence>
<dbReference type="InterPro" id="IPR001220">
    <property type="entry name" value="Legume_lectin_dom"/>
</dbReference>
<evidence type="ECO:0000256" key="5">
    <source>
        <dbReference type="PROSITE-ProRule" id="PRU10141"/>
    </source>
</evidence>
<dbReference type="AlphaFoldDB" id="F6HW40"/>
<evidence type="ECO:0000256" key="6">
    <source>
        <dbReference type="SAM" id="Phobius"/>
    </source>
</evidence>
<dbReference type="InterPro" id="IPR050258">
    <property type="entry name" value="Leguminous_Lectin"/>
</dbReference>
<dbReference type="FunFam" id="2.60.120.200:FF:000103">
    <property type="entry name" value="L-type lectin-domain containing receptor kinase IX.1"/>
    <property type="match status" value="1"/>
</dbReference>
<feature type="transmembrane region" description="Helical" evidence="6">
    <location>
        <begin position="290"/>
        <end position="312"/>
    </location>
</feature>
<dbReference type="GO" id="GO:0004713">
    <property type="term" value="F:protein tyrosine kinase activity"/>
    <property type="evidence" value="ECO:0007669"/>
    <property type="project" value="InterPro"/>
</dbReference>
<dbReference type="SUPFAM" id="SSF56112">
    <property type="entry name" value="Protein kinase-like (PK-like)"/>
    <property type="match status" value="1"/>
</dbReference>
<keyword evidence="9" id="KW-1185">Reference proteome</keyword>
<dbReference type="SMR" id="F6HW40"/>
<comment type="similarity">
    <text evidence="2">In the N-terminal section; belongs to the leguminous lectin family.</text>
</comment>
<dbReference type="Proteomes" id="UP000009183">
    <property type="component" value="Chromosome 3"/>
</dbReference>
<organism evidence="8 9">
    <name type="scientific">Vitis vinifera</name>
    <name type="common">Grape</name>
    <dbReference type="NCBI Taxonomy" id="29760"/>
    <lineage>
        <taxon>Eukaryota</taxon>
        <taxon>Viridiplantae</taxon>
        <taxon>Streptophyta</taxon>
        <taxon>Embryophyta</taxon>
        <taxon>Tracheophyta</taxon>
        <taxon>Spermatophyta</taxon>
        <taxon>Magnoliopsida</taxon>
        <taxon>eudicotyledons</taxon>
        <taxon>Gunneridae</taxon>
        <taxon>Pentapetalae</taxon>
        <taxon>rosids</taxon>
        <taxon>Vitales</taxon>
        <taxon>Vitaceae</taxon>
        <taxon>Viteae</taxon>
        <taxon>Vitis</taxon>
    </lineage>
</organism>
<dbReference type="PROSITE" id="PS50011">
    <property type="entry name" value="PROTEIN_KINASE_DOM"/>
    <property type="match status" value="1"/>
</dbReference>
<dbReference type="InParanoid" id="F6HW40"/>
<dbReference type="Pfam" id="PF07714">
    <property type="entry name" value="PK_Tyr_Ser-Thr"/>
    <property type="match status" value="1"/>
</dbReference>
<dbReference type="GO" id="GO:0005524">
    <property type="term" value="F:ATP binding"/>
    <property type="evidence" value="ECO:0007669"/>
    <property type="project" value="UniProtKB-UniRule"/>
</dbReference>
<keyword evidence="6" id="KW-0472">Membrane</keyword>
<dbReference type="HOGENOM" id="CLU_480142_0_0_1"/>
<dbReference type="eggNOG" id="ENOG502QTX3">
    <property type="taxonomic scope" value="Eukaryota"/>
</dbReference>
<dbReference type="PROSITE" id="PS00307">
    <property type="entry name" value="LECTIN_LEGUME_BETA"/>
    <property type="match status" value="1"/>
</dbReference>
<evidence type="ECO:0000256" key="2">
    <source>
        <dbReference type="ARBA" id="ARBA00008536"/>
    </source>
</evidence>
<feature type="domain" description="Protein kinase" evidence="7">
    <location>
        <begin position="357"/>
        <end position="568"/>
    </location>
</feature>
<feature type="transmembrane region" description="Helical" evidence="6">
    <location>
        <begin position="12"/>
        <end position="30"/>
    </location>
</feature>
<dbReference type="PANTHER" id="PTHR32401:SF49">
    <property type="entry name" value="OS10G0129200 PROTEIN"/>
    <property type="match status" value="1"/>
</dbReference>
<keyword evidence="5" id="KW-0547">Nucleotide-binding</keyword>
<comment type="similarity">
    <text evidence="1">Belongs to the leguminous lectin family.</text>
</comment>
<name>F6HW40_VITVI</name>